<evidence type="ECO:0000313" key="1">
    <source>
        <dbReference type="EnsemblPlants" id="AVESA.00010b.r2.3AG0440670.1.CDS.1"/>
    </source>
</evidence>
<proteinExistence type="predicted"/>
<sequence>MDRYTDEPQIVEKVVDERVACLYPLAYILLLISSTWGLCQAFGPNDDDYRSSRFYGVEIVGVKAANPQDDGAWSPRFDLTARLSNHYRGQKLRTLCLTNWESSISYDGIPLGQGSFPRAVCVGKSGEATVTATISTELVGLAKEVHRHMAATHESTMGELQLQIDMSFVANLIGDDDKVYDTRPLRLWCTSGTDSQSAPTSCRVNMPFPSMLDIEFI</sequence>
<keyword evidence="2" id="KW-1185">Reference proteome</keyword>
<reference evidence="1" key="2">
    <citation type="submission" date="2025-09" db="UniProtKB">
        <authorList>
            <consortium name="EnsemblPlants"/>
        </authorList>
    </citation>
    <scope>IDENTIFICATION</scope>
</reference>
<name>A0ACD5VJ51_AVESA</name>
<accession>A0ACD5VJ51</accession>
<organism evidence="1 2">
    <name type="scientific">Avena sativa</name>
    <name type="common">Oat</name>
    <dbReference type="NCBI Taxonomy" id="4498"/>
    <lineage>
        <taxon>Eukaryota</taxon>
        <taxon>Viridiplantae</taxon>
        <taxon>Streptophyta</taxon>
        <taxon>Embryophyta</taxon>
        <taxon>Tracheophyta</taxon>
        <taxon>Spermatophyta</taxon>
        <taxon>Magnoliopsida</taxon>
        <taxon>Liliopsida</taxon>
        <taxon>Poales</taxon>
        <taxon>Poaceae</taxon>
        <taxon>BOP clade</taxon>
        <taxon>Pooideae</taxon>
        <taxon>Poodae</taxon>
        <taxon>Poeae</taxon>
        <taxon>Poeae Chloroplast Group 1 (Aveneae type)</taxon>
        <taxon>Aveninae</taxon>
        <taxon>Avena</taxon>
    </lineage>
</organism>
<evidence type="ECO:0000313" key="2">
    <source>
        <dbReference type="Proteomes" id="UP001732700"/>
    </source>
</evidence>
<dbReference type="Proteomes" id="UP001732700">
    <property type="component" value="Chromosome 3A"/>
</dbReference>
<reference evidence="1" key="1">
    <citation type="submission" date="2021-05" db="EMBL/GenBank/DDBJ databases">
        <authorList>
            <person name="Scholz U."/>
            <person name="Mascher M."/>
            <person name="Fiebig A."/>
        </authorList>
    </citation>
    <scope>NUCLEOTIDE SEQUENCE [LARGE SCALE GENOMIC DNA]</scope>
</reference>
<dbReference type="EnsemblPlants" id="AVESA.00010b.r2.3AG0440670.1">
    <property type="protein sequence ID" value="AVESA.00010b.r2.3AG0440670.1.CDS.1"/>
    <property type="gene ID" value="AVESA.00010b.r2.3AG0440670"/>
</dbReference>
<protein>
    <submittedName>
        <fullName evidence="1">Uncharacterized protein</fullName>
    </submittedName>
</protein>